<sequence length="57" mass="6805">MDSLFDRIKFDKWFHMIPLFALSVSFFIENSKLKIFTMLAGVVICFIGIRYKELKKK</sequence>
<organism evidence="2 3">
    <name type="scientific">Clostridium gasigenes</name>
    <dbReference type="NCBI Taxonomy" id="94869"/>
    <lineage>
        <taxon>Bacteria</taxon>
        <taxon>Bacillati</taxon>
        <taxon>Bacillota</taxon>
        <taxon>Clostridia</taxon>
        <taxon>Eubacteriales</taxon>
        <taxon>Clostridiaceae</taxon>
        <taxon>Clostridium</taxon>
    </lineage>
</organism>
<proteinExistence type="predicted"/>
<comment type="caution">
    <text evidence="2">The sequence shown here is derived from an EMBL/GenBank/DDBJ whole genome shotgun (WGS) entry which is preliminary data.</text>
</comment>
<keyword evidence="1" id="KW-1133">Transmembrane helix</keyword>
<dbReference type="AlphaFoldDB" id="A0A7X0VQL2"/>
<accession>A0A7X0VQL2</accession>
<keyword evidence="1" id="KW-0472">Membrane</keyword>
<protein>
    <submittedName>
        <fullName evidence="2">Uncharacterized protein</fullName>
    </submittedName>
</protein>
<evidence type="ECO:0000256" key="1">
    <source>
        <dbReference type="SAM" id="Phobius"/>
    </source>
</evidence>
<feature type="transmembrane region" description="Helical" evidence="1">
    <location>
        <begin position="12"/>
        <end position="28"/>
    </location>
</feature>
<keyword evidence="1" id="KW-0812">Transmembrane</keyword>
<reference evidence="2 3" key="1">
    <citation type="submission" date="2020-08" db="EMBL/GenBank/DDBJ databases">
        <title>Clostridia isolated from Swiss meat.</title>
        <authorList>
            <person name="Wambui J."/>
            <person name="Stevens M.J.A."/>
            <person name="Stephan R."/>
        </authorList>
    </citation>
    <scope>NUCLEOTIDE SEQUENCE [LARGE SCALE GENOMIC DNA]</scope>
    <source>
        <strain evidence="2 3">CM001</strain>
    </source>
</reference>
<evidence type="ECO:0000313" key="2">
    <source>
        <dbReference type="EMBL" id="MBB6714404.1"/>
    </source>
</evidence>
<dbReference type="RefSeq" id="WP_185164000.1">
    <property type="nucleotide sequence ID" value="NZ_JACKWY010000003.1"/>
</dbReference>
<gene>
    <name evidence="2" type="ORF">H7E68_06625</name>
</gene>
<dbReference type="EMBL" id="JACKWY010000003">
    <property type="protein sequence ID" value="MBB6714404.1"/>
    <property type="molecule type" value="Genomic_DNA"/>
</dbReference>
<feature type="transmembrane region" description="Helical" evidence="1">
    <location>
        <begin position="34"/>
        <end position="51"/>
    </location>
</feature>
<dbReference type="Proteomes" id="UP000585258">
    <property type="component" value="Unassembled WGS sequence"/>
</dbReference>
<name>A0A7X0VQL2_9CLOT</name>
<evidence type="ECO:0000313" key="3">
    <source>
        <dbReference type="Proteomes" id="UP000585258"/>
    </source>
</evidence>